<accession>A0A8R7NZT9</accession>
<protein>
    <submittedName>
        <fullName evidence="1">Uncharacterized protein</fullName>
    </submittedName>
</protein>
<organism evidence="1 2">
    <name type="scientific">Triticum urartu</name>
    <name type="common">Red wild einkorn</name>
    <name type="synonym">Crithodium urartu</name>
    <dbReference type="NCBI Taxonomy" id="4572"/>
    <lineage>
        <taxon>Eukaryota</taxon>
        <taxon>Viridiplantae</taxon>
        <taxon>Streptophyta</taxon>
        <taxon>Embryophyta</taxon>
        <taxon>Tracheophyta</taxon>
        <taxon>Spermatophyta</taxon>
        <taxon>Magnoliopsida</taxon>
        <taxon>Liliopsida</taxon>
        <taxon>Poales</taxon>
        <taxon>Poaceae</taxon>
        <taxon>BOP clade</taxon>
        <taxon>Pooideae</taxon>
        <taxon>Triticodae</taxon>
        <taxon>Triticeae</taxon>
        <taxon>Triticinae</taxon>
        <taxon>Triticum</taxon>
    </lineage>
</organism>
<dbReference type="EnsemblPlants" id="TuG1812G0100002336.01.T01">
    <property type="protein sequence ID" value="TuG1812G0100002336.01.T01.cds369481"/>
    <property type="gene ID" value="TuG1812G0100002336.01"/>
</dbReference>
<name>A0A8R7NZT9_TRIUA</name>
<reference evidence="2" key="1">
    <citation type="journal article" date="2013" name="Nature">
        <title>Draft genome of the wheat A-genome progenitor Triticum urartu.</title>
        <authorList>
            <person name="Ling H.Q."/>
            <person name="Zhao S."/>
            <person name="Liu D."/>
            <person name="Wang J."/>
            <person name="Sun H."/>
            <person name="Zhang C."/>
            <person name="Fan H."/>
            <person name="Li D."/>
            <person name="Dong L."/>
            <person name="Tao Y."/>
            <person name="Gao C."/>
            <person name="Wu H."/>
            <person name="Li Y."/>
            <person name="Cui Y."/>
            <person name="Guo X."/>
            <person name="Zheng S."/>
            <person name="Wang B."/>
            <person name="Yu K."/>
            <person name="Liang Q."/>
            <person name="Yang W."/>
            <person name="Lou X."/>
            <person name="Chen J."/>
            <person name="Feng M."/>
            <person name="Jian J."/>
            <person name="Zhang X."/>
            <person name="Luo G."/>
            <person name="Jiang Y."/>
            <person name="Liu J."/>
            <person name="Wang Z."/>
            <person name="Sha Y."/>
            <person name="Zhang B."/>
            <person name="Wu H."/>
            <person name="Tang D."/>
            <person name="Shen Q."/>
            <person name="Xue P."/>
            <person name="Zou S."/>
            <person name="Wang X."/>
            <person name="Liu X."/>
            <person name="Wang F."/>
            <person name="Yang Y."/>
            <person name="An X."/>
            <person name="Dong Z."/>
            <person name="Zhang K."/>
            <person name="Zhang X."/>
            <person name="Luo M.C."/>
            <person name="Dvorak J."/>
            <person name="Tong Y."/>
            <person name="Wang J."/>
            <person name="Yang H."/>
            <person name="Li Z."/>
            <person name="Wang D."/>
            <person name="Zhang A."/>
            <person name="Wang J."/>
        </authorList>
    </citation>
    <scope>NUCLEOTIDE SEQUENCE</scope>
    <source>
        <strain evidence="2">cv. G1812</strain>
    </source>
</reference>
<proteinExistence type="predicted"/>
<evidence type="ECO:0000313" key="2">
    <source>
        <dbReference type="Proteomes" id="UP000015106"/>
    </source>
</evidence>
<reference evidence="1" key="2">
    <citation type="submission" date="2018-03" db="EMBL/GenBank/DDBJ databases">
        <title>The Triticum urartu genome reveals the dynamic nature of wheat genome evolution.</title>
        <authorList>
            <person name="Ling H."/>
            <person name="Ma B."/>
            <person name="Shi X."/>
            <person name="Liu H."/>
            <person name="Dong L."/>
            <person name="Sun H."/>
            <person name="Cao Y."/>
            <person name="Gao Q."/>
            <person name="Zheng S."/>
            <person name="Li Y."/>
            <person name="Yu Y."/>
            <person name="Du H."/>
            <person name="Qi M."/>
            <person name="Li Y."/>
            <person name="Yu H."/>
            <person name="Cui Y."/>
            <person name="Wang N."/>
            <person name="Chen C."/>
            <person name="Wu H."/>
            <person name="Zhao Y."/>
            <person name="Zhang J."/>
            <person name="Li Y."/>
            <person name="Zhou W."/>
            <person name="Zhang B."/>
            <person name="Hu W."/>
            <person name="Eijk M."/>
            <person name="Tang J."/>
            <person name="Witsenboer H."/>
            <person name="Zhao S."/>
            <person name="Li Z."/>
            <person name="Zhang A."/>
            <person name="Wang D."/>
            <person name="Liang C."/>
        </authorList>
    </citation>
    <scope>NUCLEOTIDE SEQUENCE [LARGE SCALE GENOMIC DNA]</scope>
    <source>
        <strain evidence="1">cv. G1812</strain>
    </source>
</reference>
<dbReference type="Proteomes" id="UP000015106">
    <property type="component" value="Chromosome 1"/>
</dbReference>
<sequence>MRQFLPSLHQLTPLSVAHTPPPSLLTPSRHVSQHHKHPSLFLLYQYTLVSKKHSRRHIVNAHNYPSLSQKKTPSHFLCMERRVCVLFFYLLLSYEHLPRSHTFPFSLSSPSSLAGLAYDSY</sequence>
<keyword evidence="2" id="KW-1185">Reference proteome</keyword>
<reference evidence="1" key="3">
    <citation type="submission" date="2022-06" db="UniProtKB">
        <authorList>
            <consortium name="EnsemblPlants"/>
        </authorList>
    </citation>
    <scope>IDENTIFICATION</scope>
</reference>
<dbReference type="AlphaFoldDB" id="A0A8R7NZT9"/>
<evidence type="ECO:0000313" key="1">
    <source>
        <dbReference type="EnsemblPlants" id="TuG1812G0100002336.01.T01.cds369481"/>
    </source>
</evidence>
<dbReference type="Gramene" id="TuG1812G0100002336.01.T01">
    <property type="protein sequence ID" value="TuG1812G0100002336.01.T01.cds369481"/>
    <property type="gene ID" value="TuG1812G0100002336.01"/>
</dbReference>